<dbReference type="EMBL" id="BK015871">
    <property type="protein sequence ID" value="DAD70879.1"/>
    <property type="molecule type" value="Genomic_DNA"/>
</dbReference>
<proteinExistence type="predicted"/>
<evidence type="ECO:0000313" key="1">
    <source>
        <dbReference type="EMBL" id="DAD70879.1"/>
    </source>
</evidence>
<sequence>MPNLPANLPTNWTLSMIVSPNGTEAGLGEEYGYNYLMEQVNAAQQGVNSNQEAITELQADLAEAGGFVEFTDDPGPRTAKTLYAQILADYTGGGN</sequence>
<accession>A0A8S5LM03</accession>
<organism evidence="1">
    <name type="scientific">Siphoviridae sp. ctvok7</name>
    <dbReference type="NCBI Taxonomy" id="2827596"/>
    <lineage>
        <taxon>Viruses</taxon>
        <taxon>Duplodnaviria</taxon>
        <taxon>Heunggongvirae</taxon>
        <taxon>Uroviricota</taxon>
        <taxon>Caudoviricetes</taxon>
    </lineage>
</organism>
<name>A0A8S5LM03_9CAUD</name>
<reference evidence="1" key="1">
    <citation type="journal article" date="2021" name="Proc. Natl. Acad. Sci. U.S.A.">
        <title>A Catalog of Tens of Thousands of Viruses from Human Metagenomes Reveals Hidden Associations with Chronic Diseases.</title>
        <authorList>
            <person name="Tisza M.J."/>
            <person name="Buck C.B."/>
        </authorList>
    </citation>
    <scope>NUCLEOTIDE SEQUENCE</scope>
    <source>
        <strain evidence="1">Ctvok7</strain>
    </source>
</reference>
<protein>
    <submittedName>
        <fullName evidence="1">Uncharacterized protein</fullName>
    </submittedName>
</protein>